<evidence type="ECO:0000313" key="1">
    <source>
        <dbReference type="EMBL" id="CAK7341671.1"/>
    </source>
</evidence>
<accession>A0AAV1S0L7</accession>
<name>A0AAV1S0L7_9ROSI</name>
<comment type="caution">
    <text evidence="1">The sequence shown here is derived from an EMBL/GenBank/DDBJ whole genome shotgun (WGS) entry which is preliminary data.</text>
</comment>
<sequence length="83" mass="9556">MFLDLDGNEGLQSAVELRVTKYHAMDLQCSIQQDPAFQGSAKLHYYYTRKDLEQIRNNYAATDPQIDDSPAYHQCRICSNNLL</sequence>
<reference evidence="1 2" key="1">
    <citation type="submission" date="2024-01" db="EMBL/GenBank/DDBJ databases">
        <authorList>
            <person name="Waweru B."/>
        </authorList>
    </citation>
    <scope>NUCLEOTIDE SEQUENCE [LARGE SCALE GENOMIC DNA]</scope>
</reference>
<gene>
    <name evidence="1" type="ORF">DCAF_LOCUS16401</name>
</gene>
<organism evidence="1 2">
    <name type="scientific">Dovyalis caffra</name>
    <dbReference type="NCBI Taxonomy" id="77055"/>
    <lineage>
        <taxon>Eukaryota</taxon>
        <taxon>Viridiplantae</taxon>
        <taxon>Streptophyta</taxon>
        <taxon>Embryophyta</taxon>
        <taxon>Tracheophyta</taxon>
        <taxon>Spermatophyta</taxon>
        <taxon>Magnoliopsida</taxon>
        <taxon>eudicotyledons</taxon>
        <taxon>Gunneridae</taxon>
        <taxon>Pentapetalae</taxon>
        <taxon>rosids</taxon>
        <taxon>fabids</taxon>
        <taxon>Malpighiales</taxon>
        <taxon>Salicaceae</taxon>
        <taxon>Flacourtieae</taxon>
        <taxon>Dovyalis</taxon>
    </lineage>
</organism>
<keyword evidence="2" id="KW-1185">Reference proteome</keyword>
<dbReference type="EMBL" id="CAWUPB010001160">
    <property type="protein sequence ID" value="CAK7341671.1"/>
    <property type="molecule type" value="Genomic_DNA"/>
</dbReference>
<protein>
    <submittedName>
        <fullName evidence="1">Uncharacterized protein</fullName>
    </submittedName>
</protein>
<evidence type="ECO:0000313" key="2">
    <source>
        <dbReference type="Proteomes" id="UP001314170"/>
    </source>
</evidence>
<proteinExistence type="predicted"/>
<dbReference type="Proteomes" id="UP001314170">
    <property type="component" value="Unassembled WGS sequence"/>
</dbReference>
<dbReference type="AlphaFoldDB" id="A0AAV1S0L7"/>